<keyword evidence="21" id="KW-1185">Reference proteome</keyword>
<dbReference type="GO" id="GO:0042048">
    <property type="term" value="P:olfactory behavior"/>
    <property type="evidence" value="ECO:0000318"/>
    <property type="project" value="GO_Central"/>
</dbReference>
<evidence type="ECO:0000256" key="3">
    <source>
        <dbReference type="ARBA" id="ARBA00022500"/>
    </source>
</evidence>
<dbReference type="PANTHER" id="PTHR22943:SF137">
    <property type="entry name" value="SEVEN TM RECEPTOR"/>
    <property type="match status" value="1"/>
</dbReference>
<evidence type="ECO:0000256" key="17">
    <source>
        <dbReference type="ARBA" id="ARBA00078653"/>
    </source>
</evidence>
<dbReference type="WormBase" id="Y6E2A.2">
    <property type="protein sequence ID" value="CE42834"/>
    <property type="gene ID" value="WBGene00006156"/>
    <property type="gene designation" value="str-101"/>
</dbReference>
<sequence>MCSTTWLEATHNAEIIGFFLSLTLNFILLFLISEMPKKTFGSYKYLMFSFSVLGIYYSCCAFWSNPNVHITEWSFIVFNVQKYTTLTKPIGTIAIGMYCSCYGMMLSLLTIHFYYRYLSVTCPSQLSRFSAKFVPIWAIIVVTNSSVWFFTSYHLNGPSQLKDLHVYPEFLKSYCLKPDDFAYASAQYFYEDHVSEGVKFHFLSLFATGVMAAIMVFTLSAIFYFGIQTYIHLYRLSSIAGLDNRELQNQLFRTLVVQTVIPFFFMYFPVSCMILLPLFGIKVKEIGNIAPIFAAIYPCFEPLVAMFIIKNFRYRIIGLLTCNRFKKPVTVPVRPMPN</sequence>
<evidence type="ECO:0000256" key="6">
    <source>
        <dbReference type="ARBA" id="ARBA00022725"/>
    </source>
</evidence>
<organism evidence="20 21">
    <name type="scientific">Caenorhabditis elegans</name>
    <dbReference type="NCBI Taxonomy" id="6239"/>
    <lineage>
        <taxon>Eukaryota</taxon>
        <taxon>Metazoa</taxon>
        <taxon>Ecdysozoa</taxon>
        <taxon>Nematoda</taxon>
        <taxon>Chromadorea</taxon>
        <taxon>Rhabditida</taxon>
        <taxon>Rhabditina</taxon>
        <taxon>Rhabditomorpha</taxon>
        <taxon>Rhabditoidea</taxon>
        <taxon>Rhabditidae</taxon>
        <taxon>Peloderinae</taxon>
        <taxon>Caenorhabditis</taxon>
    </lineage>
</organism>
<comment type="subunit">
    <text evidence="15">Interacts with odr-4.</text>
</comment>
<feature type="transmembrane region" description="Helical" evidence="19">
    <location>
        <begin position="15"/>
        <end position="33"/>
    </location>
</feature>
<comment type="function">
    <text evidence="13">An odorant receptor which affects chemotaxis to the volatile odorant diacetyl. Specifies AWA neuronal cell fate via the odr-7 pathway.</text>
</comment>
<evidence type="ECO:0000256" key="2">
    <source>
        <dbReference type="ARBA" id="ARBA00022475"/>
    </source>
</evidence>
<keyword evidence="9 19" id="KW-0472">Membrane</keyword>
<evidence type="ECO:0000256" key="12">
    <source>
        <dbReference type="ARBA" id="ARBA00023273"/>
    </source>
</evidence>
<dbReference type="PhylomeDB" id="O45972"/>
<feature type="transmembrane region" description="Helical" evidence="19">
    <location>
        <begin position="202"/>
        <end position="227"/>
    </location>
</feature>
<dbReference type="RefSeq" id="NP_506908.3">
    <property type="nucleotide sequence ID" value="NM_074507.3"/>
</dbReference>
<accession>O45972</accession>
<dbReference type="GO" id="GO:0038022">
    <property type="term" value="F:G protein-coupled olfactory receptor activity"/>
    <property type="evidence" value="ECO:0000318"/>
    <property type="project" value="GO_Central"/>
</dbReference>
<keyword evidence="5 19" id="KW-0812">Transmembrane</keyword>
<evidence type="ECO:0000256" key="19">
    <source>
        <dbReference type="SAM" id="Phobius"/>
    </source>
</evidence>
<keyword evidence="10 20" id="KW-0675">Receptor</keyword>
<dbReference type="EMBL" id="BX284605">
    <property type="protein sequence ID" value="CAA15966.3"/>
    <property type="molecule type" value="Genomic_DNA"/>
</dbReference>
<keyword evidence="8" id="KW-0969">Cilium</keyword>
<keyword evidence="6" id="KW-0552">Olfaction</keyword>
<dbReference type="GO" id="GO:0005886">
    <property type="term" value="C:plasma membrane"/>
    <property type="evidence" value="ECO:0000318"/>
    <property type="project" value="GO_Central"/>
</dbReference>
<gene>
    <name evidence="20 22" type="primary">str-101</name>
    <name evidence="20" type="ORF">CELE_Y6E2A.2</name>
    <name evidence="22" type="ORF">Y6E2A.2</name>
</gene>
<evidence type="ECO:0000256" key="10">
    <source>
        <dbReference type="ARBA" id="ARBA00023170"/>
    </source>
</evidence>
<dbReference type="GeneID" id="189373"/>
<reference evidence="20 21" key="1">
    <citation type="journal article" date="1998" name="Science">
        <title>Genome sequence of the nematode C. elegans: a platform for investigating biology.</title>
        <authorList>
            <consortium name="The C. elegans sequencing consortium"/>
            <person name="Sulson J.E."/>
            <person name="Waterston R."/>
        </authorList>
    </citation>
    <scope>NUCLEOTIDE SEQUENCE [LARGE SCALE GENOMIC DNA]</scope>
    <source>
        <strain evidence="20 21">Bristol N2</strain>
    </source>
</reference>
<dbReference type="PANTHER" id="PTHR22943">
    <property type="entry name" value="7-TRANSMEMBRANE DOMAIN RECEPTOR C.ELEGANS"/>
    <property type="match status" value="1"/>
</dbReference>
<dbReference type="Proteomes" id="UP000001940">
    <property type="component" value="Chromosome V"/>
</dbReference>
<feature type="transmembrane region" description="Helical" evidence="19">
    <location>
        <begin position="45"/>
        <end position="64"/>
    </location>
</feature>
<feature type="transmembrane region" description="Helical" evidence="19">
    <location>
        <begin position="136"/>
        <end position="155"/>
    </location>
</feature>
<comment type="subcellular location">
    <subcellularLocation>
        <location evidence="1">Cell projection</location>
        <location evidence="1">Cilium membrane</location>
        <topology evidence="1">Multi-pass membrane protein</topology>
    </subcellularLocation>
</comment>
<keyword evidence="3" id="KW-0145">Chemotaxis</keyword>
<evidence type="ECO:0000256" key="4">
    <source>
        <dbReference type="ARBA" id="ARBA00022606"/>
    </source>
</evidence>
<protein>
    <recommendedName>
        <fullName evidence="16">Serpentine receptor class r-10</fullName>
    </recommendedName>
    <alternativeName>
        <fullName evidence="17">Odorant response abnormal protein 10</fullName>
    </alternativeName>
    <alternativeName>
        <fullName evidence="18">Olfactory receptor 10</fullName>
    </alternativeName>
</protein>
<dbReference type="Pfam" id="PF10326">
    <property type="entry name" value="7TM_GPCR_Str"/>
    <property type="match status" value="1"/>
</dbReference>
<dbReference type="eggNOG" id="ENOG502THG6">
    <property type="taxonomic scope" value="Eukaryota"/>
</dbReference>
<dbReference type="SUPFAM" id="SSF81321">
    <property type="entry name" value="Family A G protein-coupled receptor-like"/>
    <property type="match status" value="1"/>
</dbReference>
<keyword evidence="4" id="KW-0716">Sensory transduction</keyword>
<evidence type="ECO:0000256" key="16">
    <source>
        <dbReference type="ARBA" id="ARBA00067967"/>
    </source>
</evidence>
<evidence type="ECO:0000256" key="8">
    <source>
        <dbReference type="ARBA" id="ARBA00023069"/>
    </source>
</evidence>
<evidence type="ECO:0000256" key="11">
    <source>
        <dbReference type="ARBA" id="ARBA00023180"/>
    </source>
</evidence>
<dbReference type="KEGG" id="cel:CELE_Y6E2A.2"/>
<keyword evidence="2" id="KW-1003">Cell membrane</keyword>
<dbReference type="PaxDb" id="6239-Y6E2A.2"/>
<comment type="similarity">
    <text evidence="14">Belongs to the nematode receptor-like protein str family.</text>
</comment>
<dbReference type="InParanoid" id="O45972"/>
<dbReference type="UCSC" id="Y6E2A.2">
    <property type="organism name" value="c. elegans"/>
</dbReference>
<evidence type="ECO:0000313" key="21">
    <source>
        <dbReference type="Proteomes" id="UP000001940"/>
    </source>
</evidence>
<evidence type="ECO:0000256" key="5">
    <source>
        <dbReference type="ARBA" id="ARBA00022692"/>
    </source>
</evidence>
<feature type="transmembrane region" description="Helical" evidence="19">
    <location>
        <begin position="286"/>
        <end position="309"/>
    </location>
</feature>
<dbReference type="FunCoup" id="O45972">
    <property type="interactions" value="5"/>
</dbReference>
<proteinExistence type="inferred from homology"/>
<evidence type="ECO:0000256" key="7">
    <source>
        <dbReference type="ARBA" id="ARBA00022989"/>
    </source>
</evidence>
<dbReference type="CTD" id="189373"/>
<dbReference type="SMR" id="O45972"/>
<evidence type="ECO:0000256" key="18">
    <source>
        <dbReference type="ARBA" id="ARBA00082489"/>
    </source>
</evidence>
<dbReference type="Gene3D" id="1.20.1070.10">
    <property type="entry name" value="Rhodopsin 7-helix transmembrane proteins"/>
    <property type="match status" value="1"/>
</dbReference>
<dbReference type="InterPro" id="IPR019428">
    <property type="entry name" value="7TM_GPCR_serpentine_rcpt_Str"/>
</dbReference>
<feature type="transmembrane region" description="Helical" evidence="19">
    <location>
        <begin position="255"/>
        <end position="280"/>
    </location>
</feature>
<evidence type="ECO:0000313" key="22">
    <source>
        <dbReference type="WormBase" id="Y6E2A.2"/>
    </source>
</evidence>
<keyword evidence="11" id="KW-0325">Glycoprotein</keyword>
<evidence type="ECO:0000256" key="1">
    <source>
        <dbReference type="ARBA" id="ARBA00004272"/>
    </source>
</evidence>
<evidence type="ECO:0000256" key="13">
    <source>
        <dbReference type="ARBA" id="ARBA00054965"/>
    </source>
</evidence>
<dbReference type="OMA" id="HITEWSF"/>
<dbReference type="HOGENOM" id="CLU_036335_2_1_1"/>
<evidence type="ECO:0000256" key="9">
    <source>
        <dbReference type="ARBA" id="ARBA00023136"/>
    </source>
</evidence>
<dbReference type="GO" id="GO:0006935">
    <property type="term" value="P:chemotaxis"/>
    <property type="evidence" value="ECO:0007669"/>
    <property type="project" value="UniProtKB-KW"/>
</dbReference>
<dbReference type="FunFam" id="1.20.1070.10:FF:000128">
    <property type="entry name" value="Seven TM Receptor"/>
    <property type="match status" value="1"/>
</dbReference>
<keyword evidence="7 19" id="KW-1133">Transmembrane helix</keyword>
<evidence type="ECO:0000256" key="15">
    <source>
        <dbReference type="ARBA" id="ARBA00064300"/>
    </source>
</evidence>
<dbReference type="GO" id="GO:0007186">
    <property type="term" value="P:G protein-coupled receptor signaling pathway"/>
    <property type="evidence" value="ECO:0000318"/>
    <property type="project" value="GO_Central"/>
</dbReference>
<evidence type="ECO:0000313" key="20">
    <source>
        <dbReference type="EMBL" id="CAA15966.3"/>
    </source>
</evidence>
<dbReference type="AGR" id="WB:WBGene00006156"/>
<name>O45972_CAEEL</name>
<dbReference type="GO" id="GO:0060170">
    <property type="term" value="C:ciliary membrane"/>
    <property type="evidence" value="ECO:0007669"/>
    <property type="project" value="UniProtKB-SubCell"/>
</dbReference>
<evidence type="ECO:0000256" key="14">
    <source>
        <dbReference type="ARBA" id="ARBA00061678"/>
    </source>
</evidence>
<feature type="transmembrane region" description="Helical" evidence="19">
    <location>
        <begin position="90"/>
        <end position="115"/>
    </location>
</feature>
<dbReference type="AlphaFoldDB" id="O45972"/>
<keyword evidence="12" id="KW-0966">Cell projection</keyword>